<evidence type="ECO:0000313" key="1">
    <source>
        <dbReference type="EMBL" id="GGB94436.1"/>
    </source>
</evidence>
<proteinExistence type="predicted"/>
<reference evidence="2" key="1">
    <citation type="journal article" date="2019" name="Int. J. Syst. Evol. Microbiol.">
        <title>The Global Catalogue of Microorganisms (GCM) 10K type strain sequencing project: providing services to taxonomists for standard genome sequencing and annotation.</title>
        <authorList>
            <consortium name="The Broad Institute Genomics Platform"/>
            <consortium name="The Broad Institute Genome Sequencing Center for Infectious Disease"/>
            <person name="Wu L."/>
            <person name="Ma J."/>
        </authorList>
    </citation>
    <scope>NUCLEOTIDE SEQUENCE [LARGE SCALE GENOMIC DNA]</scope>
    <source>
        <strain evidence="2">CGMCC 1.15341</strain>
    </source>
</reference>
<organism evidence="1 2">
    <name type="scientific">Marinobacterium zhoushanense</name>
    <dbReference type="NCBI Taxonomy" id="1679163"/>
    <lineage>
        <taxon>Bacteria</taxon>
        <taxon>Pseudomonadati</taxon>
        <taxon>Pseudomonadota</taxon>
        <taxon>Gammaproteobacteria</taxon>
        <taxon>Oceanospirillales</taxon>
        <taxon>Oceanospirillaceae</taxon>
        <taxon>Marinobacterium</taxon>
    </lineage>
</organism>
<comment type="caution">
    <text evidence="1">The sequence shown here is derived from an EMBL/GenBank/DDBJ whole genome shotgun (WGS) entry which is preliminary data.</text>
</comment>
<sequence>MSTPTDVLALWNALFETCHQERSGTFFLACADNKSGQVVLHNGHLIGICYAGEYGERAIDRLTVTQQLRFSFTADLIFPVAETLLPEQAAALLRGLGYADYLVRDGAESGRLIHREGDVSKQVVRVYRGRAIEEPVVDNQSVRSGDELVKPARIYRGRAVQG</sequence>
<keyword evidence="2" id="KW-1185">Reference proteome</keyword>
<gene>
    <name evidence="1" type="ORF">GCM10011352_20610</name>
</gene>
<dbReference type="Proteomes" id="UP000629025">
    <property type="component" value="Unassembled WGS sequence"/>
</dbReference>
<evidence type="ECO:0000313" key="2">
    <source>
        <dbReference type="Proteomes" id="UP000629025"/>
    </source>
</evidence>
<dbReference type="EMBL" id="BMIJ01000004">
    <property type="protein sequence ID" value="GGB94436.1"/>
    <property type="molecule type" value="Genomic_DNA"/>
</dbReference>
<protein>
    <submittedName>
        <fullName evidence="1">Uncharacterized protein</fullName>
    </submittedName>
</protein>
<dbReference type="RefSeq" id="WP_188747964.1">
    <property type="nucleotide sequence ID" value="NZ_BMIJ01000004.1"/>
</dbReference>
<accession>A0ABQ1KFR7</accession>
<name>A0ABQ1KFR7_9GAMM</name>